<evidence type="ECO:0000256" key="7">
    <source>
        <dbReference type="RuleBase" id="RU000434"/>
    </source>
</evidence>
<dbReference type="Gene3D" id="2.30.150.10">
    <property type="entry name" value="DNA-directed RNA polymerase, beta subunit, external 1 domain"/>
    <property type="match status" value="1"/>
</dbReference>
<evidence type="ECO:0000259" key="13">
    <source>
        <dbReference type="Pfam" id="PF04565"/>
    </source>
</evidence>
<organism evidence="15 16">
    <name type="scientific">Candidatus Fokinia solitaria</name>
    <dbReference type="NCBI Taxonomy" id="1802984"/>
    <lineage>
        <taxon>Bacteria</taxon>
        <taxon>Pseudomonadati</taxon>
        <taxon>Pseudomonadota</taxon>
        <taxon>Alphaproteobacteria</taxon>
        <taxon>Rickettsiales</taxon>
        <taxon>Candidatus Midichloriaceae</taxon>
        <taxon>Candidatus Fokinia</taxon>
    </lineage>
</organism>
<dbReference type="Gene3D" id="6.10.140.1670">
    <property type="match status" value="1"/>
</dbReference>
<dbReference type="InterPro" id="IPR037033">
    <property type="entry name" value="DNA-dir_RNAP_su2_hyb_sf"/>
</dbReference>
<dbReference type="Pfam" id="PF04563">
    <property type="entry name" value="RNA_pol_Rpb2_1"/>
    <property type="match status" value="1"/>
</dbReference>
<dbReference type="InterPro" id="IPR007644">
    <property type="entry name" value="RNA_pol_bsu_protrusion"/>
</dbReference>
<dbReference type="GO" id="GO:0003677">
    <property type="term" value="F:DNA binding"/>
    <property type="evidence" value="ECO:0007669"/>
    <property type="project" value="UniProtKB-UniRule"/>
</dbReference>
<feature type="domain" description="DNA-directed RNA polymerase beta subunit external 1" evidence="14">
    <location>
        <begin position="605"/>
        <end position="670"/>
    </location>
</feature>
<name>A0A2U8BSM6_9RICK</name>
<dbReference type="KEGG" id="fso:Fsol_00486"/>
<dbReference type="Pfam" id="PF10385">
    <property type="entry name" value="RNA_pol_Rpb2_45"/>
    <property type="match status" value="1"/>
</dbReference>
<gene>
    <name evidence="6" type="primary">rpoB</name>
    <name evidence="15" type="ORF">Fsol_00486</name>
</gene>
<feature type="domain" description="RNA polymerase Rpb2" evidence="10">
    <location>
        <begin position="1338"/>
        <end position="1417"/>
    </location>
</feature>
<dbReference type="HAMAP" id="MF_01321">
    <property type="entry name" value="RNApol_bact_RpoB"/>
    <property type="match status" value="1"/>
</dbReference>
<keyword evidence="2 6" id="KW-0808">Transferase</keyword>
<evidence type="ECO:0000259" key="14">
    <source>
        <dbReference type="Pfam" id="PF10385"/>
    </source>
</evidence>
<evidence type="ECO:0000259" key="12">
    <source>
        <dbReference type="Pfam" id="PF04563"/>
    </source>
</evidence>
<dbReference type="Pfam" id="PF04560">
    <property type="entry name" value="RNA_pol_Rpb2_7"/>
    <property type="match status" value="1"/>
</dbReference>
<dbReference type="RefSeq" id="WP_108673299.1">
    <property type="nucleotide sequence ID" value="NZ_CP025989.1"/>
</dbReference>
<dbReference type="InterPro" id="IPR007120">
    <property type="entry name" value="DNA-dir_RNAP_su2_dom"/>
</dbReference>
<keyword evidence="1 6" id="KW-0240">DNA-directed RNA polymerase</keyword>
<proteinExistence type="inferred from homology"/>
<dbReference type="InterPro" id="IPR007642">
    <property type="entry name" value="RNA_pol_Rpb2_2"/>
</dbReference>
<evidence type="ECO:0000256" key="6">
    <source>
        <dbReference type="HAMAP-Rule" id="MF_01321"/>
    </source>
</evidence>
<dbReference type="OrthoDB" id="9803954at2"/>
<comment type="similarity">
    <text evidence="6 7">Belongs to the RNA polymerase beta chain family.</text>
</comment>
<evidence type="ECO:0000256" key="5">
    <source>
        <dbReference type="ARBA" id="ARBA00048552"/>
    </source>
</evidence>
<feature type="domain" description="DNA-directed RNA polymerase subunit 2 hybrid-binding" evidence="9">
    <location>
        <begin position="732"/>
        <end position="1336"/>
    </location>
</feature>
<dbReference type="CDD" id="cd00653">
    <property type="entry name" value="RNA_pol_B_RPB2"/>
    <property type="match status" value="1"/>
</dbReference>
<dbReference type="InterPro" id="IPR019462">
    <property type="entry name" value="DNA-dir_RNA_pol_bsu_external_1"/>
</dbReference>
<dbReference type="SUPFAM" id="SSF64484">
    <property type="entry name" value="beta and beta-prime subunits of DNA dependent RNA-polymerase"/>
    <property type="match status" value="1"/>
</dbReference>
<keyword evidence="16" id="KW-1185">Reference proteome</keyword>
<dbReference type="Gene3D" id="2.40.50.150">
    <property type="match status" value="1"/>
</dbReference>
<dbReference type="InterPro" id="IPR010243">
    <property type="entry name" value="RNA_pol_bsu_bac"/>
</dbReference>
<dbReference type="Gene3D" id="3.90.1800.10">
    <property type="entry name" value="RNA polymerase alpha subunit dimerisation domain"/>
    <property type="match status" value="1"/>
</dbReference>
<accession>A0A2U8BSM6</accession>
<dbReference type="GO" id="GO:0032549">
    <property type="term" value="F:ribonucleoside binding"/>
    <property type="evidence" value="ECO:0007669"/>
    <property type="project" value="InterPro"/>
</dbReference>
<dbReference type="Pfam" id="PF04565">
    <property type="entry name" value="RNA_pol_Rpb2_3"/>
    <property type="match status" value="1"/>
</dbReference>
<dbReference type="PANTHER" id="PTHR20856">
    <property type="entry name" value="DNA-DIRECTED RNA POLYMERASE I SUBUNIT 2"/>
    <property type="match status" value="1"/>
</dbReference>
<sequence>MKDTFLLAEFARLRKFYGRTCFSDVFGENDLISTQIDSYRDFLQLNLASEQRENIGLEKLLRAIFSIESNEGNATLEYMGYRINPSKYSPQECKRRGNTSYSGALIVKLRLVTWEKKETGREIKSITEQEVYVGDIPLITESGSFVINGVEKVVILQLHRSPGVLYTHDEGKSNPSGRYLYSVVIVPRSGFWLTIEFKASGIIMCKSEKGRKFHLTTLFRALNFSTTQIFEIFYDKECCEYHAAGMWRKSFNHLEYRNRVLNFAVFDLVSGEDFLKAGDRISPKVIENCEQRKGRLYCIFSSQSLEGRYFMYDVLDDDGDVLVEAGSRVTVEILDEIEKLKGGRNFTLIAVPNPGGGYYIRDTVVSDPAKDTEEAIVQAYRILKPGEMMPESGANLLHDMFFSEKYGYDLSDVGRMKMNLTNKTEIPINVHHLTVEDIIAVVKKLCYFMDNGGTPDDQDNLGNRRVRRVADLFEAQCSSNLARMRKSILDKMSSIDNIEAFNPYELVNYKFLSLMLFEFFNLSVLCNYMAQTNILSSISEKRRVSCLGPGGLTHDNAPGSARDAHRTYYSRICSIETPEGKNIGLINNLALYARVGRHGFLEAPYRKVVNGVATDEIEYLSALEDIDTLIVQATEPLNDSNEFVNSTVECRFNGARVYVEKGIPKYMEIASKQHVSVSASLIPFIENCDAVRALTASNMLRQAVPLMRPQAPLIGTGMEKAVAQSSDMMIKAKESGVVVYVDSVKIIIRRVREGHQTDFDIYNLNKYLRSNQSTCYNQKPTVKLGDFVVKGSVLVDCCTEYGHLALGMNVKVAYMSWYGWNYEDAIIVSERIVRDDYFTSFHIEKIECIVRDTRLGPERVTRDLPNVPESLISHLDEYGVVMPGCVIDTDNMILVGKVTPQPESPVTPEEKLLRAIFGAKSSDVRDSSLRTSFGVRGVVIGVEIFVKKGADSDDELSIMRCKAINDATREYQEYVRLLEEFVYDELKSTILGQEINKSSGKVVTQDTLNALDKEKWFDIDVADDVVTAKLSNLKDVLSIKKEKLKSDFDTRIAQINEDDTLHSEDLKVIKIYVMIKRRLRVGDKMAGRHGNKGVVSIIVPEEDMPIMEDGSKIDIILSPLGIPSRMNIGQIWEVTLGGGLAALGAKIKSLREKAIASHLNFEDVEKLRDTVIDFYLGNLEKEEQQGEKEKHLSTSWGLISDVESVNSSSCEAVADAIKQNERCYSPSSIVKVLRSLSADSLVKLTKDMCNGIPIATPIFDGVKEHDVDTLLKDCGVSTSGQVRLRDGKTGEYFEMEITVGVLYMLKLHHLSEEKYHVRATGPHACITQQPLGGKAKGGGQRLGEMEVWALEGYGAAYNLYEMLTIKSDSVDGRNAAFRDICKLMEHIRAMSYCTIMPESSYILLSEMRSLGLHVKLSYDEGFQSRGTYTKIKDVEIRKDDVEVKS</sequence>
<dbReference type="Gene3D" id="2.40.50.100">
    <property type="match status" value="1"/>
</dbReference>
<dbReference type="Gene3D" id="3.90.1110.10">
    <property type="entry name" value="RNA polymerase Rpb2, domain 2"/>
    <property type="match status" value="2"/>
</dbReference>
<dbReference type="Gene3D" id="2.40.270.10">
    <property type="entry name" value="DNA-directed RNA polymerase, subunit 2, domain 6"/>
    <property type="match status" value="1"/>
</dbReference>
<dbReference type="NCBIfam" id="NF001616">
    <property type="entry name" value="PRK00405.1"/>
    <property type="match status" value="1"/>
</dbReference>
<reference evidence="15 16" key="1">
    <citation type="journal article" date="2018" name="Genome Biol. Evol.">
        <title>The Genome Sequence of "Candidatus Fokinia solitaria": Insights on Reductive Evolution in Rickettsiales.</title>
        <authorList>
            <person name="Floriano A.M."/>
            <person name="Castelli M."/>
            <person name="Krenek S."/>
            <person name="Berendonk T.U."/>
            <person name="Bazzocchi C."/>
            <person name="Petroni G."/>
            <person name="Sassera D."/>
        </authorList>
    </citation>
    <scope>NUCLEOTIDE SEQUENCE [LARGE SCALE GENOMIC DNA]</scope>
    <source>
        <strain evidence="15">Rio ETE_ALG 3VII</strain>
    </source>
</reference>
<evidence type="ECO:0000256" key="4">
    <source>
        <dbReference type="ARBA" id="ARBA00023163"/>
    </source>
</evidence>
<dbReference type="InterPro" id="IPR014724">
    <property type="entry name" value="RNA_pol_RPB2_OB-fold"/>
</dbReference>
<keyword evidence="3 6" id="KW-0548">Nucleotidyltransferase</keyword>
<dbReference type="InterPro" id="IPR037034">
    <property type="entry name" value="RNA_pol_Rpb2_2_sf"/>
</dbReference>
<dbReference type="Pfam" id="PF04561">
    <property type="entry name" value="RNA_pol_Rpb2_2"/>
    <property type="match status" value="1"/>
</dbReference>
<dbReference type="EC" id="2.7.7.6" evidence="6 8"/>
<protein>
    <recommendedName>
        <fullName evidence="6 8">DNA-directed RNA polymerase subunit beta</fullName>
        <shortName evidence="6">RNAP subunit beta</shortName>
        <ecNumber evidence="6 8">2.7.7.6</ecNumber>
    </recommendedName>
    <alternativeName>
        <fullName evidence="6">RNA polymerase subunit beta</fullName>
    </alternativeName>
    <alternativeName>
        <fullName evidence="6">Transcriptase subunit beta</fullName>
    </alternativeName>
</protein>
<dbReference type="InterPro" id="IPR007121">
    <property type="entry name" value="RNA_pol_bsu_CS"/>
</dbReference>
<dbReference type="InterPro" id="IPR007641">
    <property type="entry name" value="RNA_pol_Rpb2_7"/>
</dbReference>
<dbReference type="InterPro" id="IPR007645">
    <property type="entry name" value="RNA_pol_Rpb2_3"/>
</dbReference>
<dbReference type="InterPro" id="IPR015712">
    <property type="entry name" value="DNA-dir_RNA_pol_su2"/>
</dbReference>
<feature type="domain" description="RNA polymerase beta subunit protrusion" evidence="12">
    <location>
        <begin position="31"/>
        <end position="508"/>
    </location>
</feature>
<dbReference type="GO" id="GO:0003899">
    <property type="term" value="F:DNA-directed RNA polymerase activity"/>
    <property type="evidence" value="ECO:0007669"/>
    <property type="project" value="UniProtKB-UniRule"/>
</dbReference>
<feature type="domain" description="RNA polymerase Rpb2" evidence="11">
    <location>
        <begin position="391"/>
        <end position="467"/>
    </location>
</feature>
<evidence type="ECO:0000313" key="15">
    <source>
        <dbReference type="EMBL" id="AWD33280.1"/>
    </source>
</evidence>
<evidence type="ECO:0000256" key="2">
    <source>
        <dbReference type="ARBA" id="ARBA00022679"/>
    </source>
</evidence>
<evidence type="ECO:0000256" key="8">
    <source>
        <dbReference type="RuleBase" id="RU363031"/>
    </source>
</evidence>
<comment type="catalytic activity">
    <reaction evidence="5 6 8">
        <text>RNA(n) + a ribonucleoside 5'-triphosphate = RNA(n+1) + diphosphate</text>
        <dbReference type="Rhea" id="RHEA:21248"/>
        <dbReference type="Rhea" id="RHEA-COMP:14527"/>
        <dbReference type="Rhea" id="RHEA-COMP:17342"/>
        <dbReference type="ChEBI" id="CHEBI:33019"/>
        <dbReference type="ChEBI" id="CHEBI:61557"/>
        <dbReference type="ChEBI" id="CHEBI:140395"/>
        <dbReference type="EC" id="2.7.7.6"/>
    </reaction>
</comment>
<dbReference type="Pfam" id="PF00562">
    <property type="entry name" value="RNA_pol_Rpb2_6"/>
    <property type="match status" value="1"/>
</dbReference>
<dbReference type="NCBIfam" id="TIGR02013">
    <property type="entry name" value="rpoB"/>
    <property type="match status" value="1"/>
</dbReference>
<dbReference type="InterPro" id="IPR042107">
    <property type="entry name" value="DNA-dir_RNA_pol_bsu_ext_1_sf"/>
</dbReference>
<dbReference type="Gene3D" id="3.90.1100.10">
    <property type="match status" value="2"/>
</dbReference>
<dbReference type="GO" id="GO:0000428">
    <property type="term" value="C:DNA-directed RNA polymerase complex"/>
    <property type="evidence" value="ECO:0007669"/>
    <property type="project" value="UniProtKB-KW"/>
</dbReference>
<keyword evidence="4 6" id="KW-0804">Transcription</keyword>
<evidence type="ECO:0000259" key="10">
    <source>
        <dbReference type="Pfam" id="PF04560"/>
    </source>
</evidence>
<dbReference type="Proteomes" id="UP000244519">
    <property type="component" value="Chromosome"/>
</dbReference>
<comment type="function">
    <text evidence="6 8">DNA-dependent RNA polymerase catalyzes the transcription of DNA into RNA using the four ribonucleoside triphosphates as substrates.</text>
</comment>
<evidence type="ECO:0000259" key="11">
    <source>
        <dbReference type="Pfam" id="PF04561"/>
    </source>
</evidence>
<evidence type="ECO:0000313" key="16">
    <source>
        <dbReference type="Proteomes" id="UP000244519"/>
    </source>
</evidence>
<dbReference type="GO" id="GO:0006351">
    <property type="term" value="P:DNA-templated transcription"/>
    <property type="evidence" value="ECO:0007669"/>
    <property type="project" value="UniProtKB-UniRule"/>
</dbReference>
<feature type="domain" description="RNA polymerase Rpb2" evidence="13">
    <location>
        <begin position="528"/>
        <end position="595"/>
    </location>
</feature>
<dbReference type="PROSITE" id="PS01166">
    <property type="entry name" value="RNA_POL_BETA"/>
    <property type="match status" value="1"/>
</dbReference>
<dbReference type="EMBL" id="CP025989">
    <property type="protein sequence ID" value="AWD33280.1"/>
    <property type="molecule type" value="Genomic_DNA"/>
</dbReference>
<evidence type="ECO:0000256" key="3">
    <source>
        <dbReference type="ARBA" id="ARBA00022695"/>
    </source>
</evidence>
<evidence type="ECO:0000256" key="1">
    <source>
        <dbReference type="ARBA" id="ARBA00022478"/>
    </source>
</evidence>
<evidence type="ECO:0000259" key="9">
    <source>
        <dbReference type="Pfam" id="PF00562"/>
    </source>
</evidence>
<comment type="subunit">
    <text evidence="6 8">The RNAP catalytic core consists of 2 alpha, 1 beta, 1 beta' and 1 omega subunit. When a sigma factor is associated with the core the holoenzyme is formed, which can initiate transcription.</text>
</comment>